<feature type="transmembrane region" description="Helical" evidence="1">
    <location>
        <begin position="73"/>
        <end position="91"/>
    </location>
</feature>
<gene>
    <name evidence="2" type="ORF">V8G58_11355</name>
</gene>
<accession>A0ABW7N337</accession>
<sequence>MNLETCRKYLIFVSNECERHLSDGRITDEELIQLIIEFKRFQDNIFKSILPEEIKFRISQIKLDDTIQSVNRGTWYLMAAFITFGAWANFISMRKQSKRLKTLTDIKFETSSLAHFILLHY</sequence>
<reference evidence="2 3" key="1">
    <citation type="submission" date="2024-02" db="EMBL/GenBank/DDBJ databases">
        <title>A Gaetbulibacter species isolated from tidal flats and genomic insights of their niches.</title>
        <authorList>
            <person name="Ye Y."/>
        </authorList>
    </citation>
    <scope>NUCLEOTIDE SEQUENCE [LARGE SCALE GENOMIC DNA]</scope>
    <source>
        <strain evidence="2 3">KYW382</strain>
    </source>
</reference>
<protein>
    <submittedName>
        <fullName evidence="2">Uncharacterized protein</fullName>
    </submittedName>
</protein>
<dbReference type="EMBL" id="JBAWKB010000003">
    <property type="protein sequence ID" value="MFH6772532.1"/>
    <property type="molecule type" value="Genomic_DNA"/>
</dbReference>
<keyword evidence="1" id="KW-1133">Transmembrane helix</keyword>
<dbReference type="Proteomes" id="UP001610100">
    <property type="component" value="Unassembled WGS sequence"/>
</dbReference>
<evidence type="ECO:0000313" key="3">
    <source>
        <dbReference type="Proteomes" id="UP001610100"/>
    </source>
</evidence>
<evidence type="ECO:0000313" key="2">
    <source>
        <dbReference type="EMBL" id="MFH6772532.1"/>
    </source>
</evidence>
<organism evidence="2 3">
    <name type="scientific">Gaetbulibacter aestuarii</name>
    <dbReference type="NCBI Taxonomy" id="1502358"/>
    <lineage>
        <taxon>Bacteria</taxon>
        <taxon>Pseudomonadati</taxon>
        <taxon>Bacteroidota</taxon>
        <taxon>Flavobacteriia</taxon>
        <taxon>Flavobacteriales</taxon>
        <taxon>Flavobacteriaceae</taxon>
        <taxon>Gaetbulibacter</taxon>
    </lineage>
</organism>
<proteinExistence type="predicted"/>
<keyword evidence="1" id="KW-0812">Transmembrane</keyword>
<dbReference type="RefSeq" id="WP_344738158.1">
    <property type="nucleotide sequence ID" value="NZ_BAABAY010000001.1"/>
</dbReference>
<name>A0ABW7N337_9FLAO</name>
<comment type="caution">
    <text evidence="2">The sequence shown here is derived from an EMBL/GenBank/DDBJ whole genome shotgun (WGS) entry which is preliminary data.</text>
</comment>
<keyword evidence="1" id="KW-0472">Membrane</keyword>
<evidence type="ECO:0000256" key="1">
    <source>
        <dbReference type="SAM" id="Phobius"/>
    </source>
</evidence>
<keyword evidence="3" id="KW-1185">Reference proteome</keyword>